<keyword evidence="1" id="KW-0472">Membrane</keyword>
<keyword evidence="3" id="KW-1185">Reference proteome</keyword>
<comment type="caution">
    <text evidence="2">The sequence shown here is derived from an EMBL/GenBank/DDBJ whole genome shotgun (WGS) entry which is preliminary data.</text>
</comment>
<evidence type="ECO:0000256" key="1">
    <source>
        <dbReference type="SAM" id="Phobius"/>
    </source>
</evidence>
<sequence length="166" mass="19462">MDIKDALYALGIIATLVFSLLNYITTLKNRRNFLREHFYKEQFNVLGSLNSEFHILNSFLIRALKSESDLDVINNKVEEIENIFYSNSHLLSSKVLSECKEAIIIVEKFTDFINKKELDLLDDCYSEFNEKYYSILKIIISDLGVFELFMENKSLVRNVKRKTINL</sequence>
<name>A0ABP8ZVS8_9FLAO</name>
<organism evidence="2 3">
    <name type="scientific">Flavobacterium hankyongi</name>
    <dbReference type="NCBI Taxonomy" id="1176532"/>
    <lineage>
        <taxon>Bacteria</taxon>
        <taxon>Pseudomonadati</taxon>
        <taxon>Bacteroidota</taxon>
        <taxon>Flavobacteriia</taxon>
        <taxon>Flavobacteriales</taxon>
        <taxon>Flavobacteriaceae</taxon>
        <taxon>Flavobacterium</taxon>
    </lineage>
</organism>
<reference evidence="3" key="1">
    <citation type="journal article" date="2019" name="Int. J. Syst. Evol. Microbiol.">
        <title>The Global Catalogue of Microorganisms (GCM) 10K type strain sequencing project: providing services to taxonomists for standard genome sequencing and annotation.</title>
        <authorList>
            <consortium name="The Broad Institute Genomics Platform"/>
            <consortium name="The Broad Institute Genome Sequencing Center for Infectious Disease"/>
            <person name="Wu L."/>
            <person name="Ma J."/>
        </authorList>
    </citation>
    <scope>NUCLEOTIDE SEQUENCE [LARGE SCALE GENOMIC DNA]</scope>
    <source>
        <strain evidence="3">JCM 18198</strain>
    </source>
</reference>
<proteinExistence type="predicted"/>
<accession>A0ABP8ZVS8</accession>
<evidence type="ECO:0008006" key="4">
    <source>
        <dbReference type="Google" id="ProtNLM"/>
    </source>
</evidence>
<evidence type="ECO:0000313" key="3">
    <source>
        <dbReference type="Proteomes" id="UP001500141"/>
    </source>
</evidence>
<feature type="transmembrane region" description="Helical" evidence="1">
    <location>
        <begin position="6"/>
        <end position="25"/>
    </location>
</feature>
<evidence type="ECO:0000313" key="2">
    <source>
        <dbReference type="EMBL" id="GAA4765915.1"/>
    </source>
</evidence>
<dbReference type="Proteomes" id="UP001500141">
    <property type="component" value="Unassembled WGS sequence"/>
</dbReference>
<dbReference type="RefSeq" id="WP_264543520.1">
    <property type="nucleotide sequence ID" value="NZ_BAABIP010000011.1"/>
</dbReference>
<gene>
    <name evidence="2" type="ORF">GCM10023230_14480</name>
</gene>
<keyword evidence="1" id="KW-1133">Transmembrane helix</keyword>
<dbReference type="EMBL" id="BAABIP010000011">
    <property type="protein sequence ID" value="GAA4765915.1"/>
    <property type="molecule type" value="Genomic_DNA"/>
</dbReference>
<protein>
    <recommendedName>
        <fullName evidence="4">DUF4760 domain-containing protein</fullName>
    </recommendedName>
</protein>
<keyword evidence="1" id="KW-0812">Transmembrane</keyword>